<evidence type="ECO:0000256" key="1">
    <source>
        <dbReference type="SAM" id="Phobius"/>
    </source>
</evidence>
<evidence type="ECO:0000313" key="3">
    <source>
        <dbReference type="EMBL" id="CAB4168765.1"/>
    </source>
</evidence>
<feature type="transmembrane region" description="Helical" evidence="1">
    <location>
        <begin position="6"/>
        <end position="22"/>
    </location>
</feature>
<dbReference type="EMBL" id="LR796829">
    <property type="protein sequence ID" value="CAB4168765.1"/>
    <property type="molecule type" value="Genomic_DNA"/>
</dbReference>
<accession>A0A6J5LT33</accession>
<gene>
    <name evidence="2" type="ORF">UFOVP302_52</name>
    <name evidence="3" type="ORF">UFOVP579_52</name>
</gene>
<keyword evidence="1" id="KW-1133">Transmembrane helix</keyword>
<keyword evidence="1" id="KW-0472">Membrane</keyword>
<keyword evidence="1" id="KW-0812">Transmembrane</keyword>
<dbReference type="EMBL" id="LR796316">
    <property type="protein sequence ID" value="CAB4136313.1"/>
    <property type="molecule type" value="Genomic_DNA"/>
</dbReference>
<organism evidence="2">
    <name type="scientific">uncultured Caudovirales phage</name>
    <dbReference type="NCBI Taxonomy" id="2100421"/>
    <lineage>
        <taxon>Viruses</taxon>
        <taxon>Duplodnaviria</taxon>
        <taxon>Heunggongvirae</taxon>
        <taxon>Uroviricota</taxon>
        <taxon>Caudoviricetes</taxon>
        <taxon>Peduoviridae</taxon>
        <taxon>Maltschvirus</taxon>
        <taxon>Maltschvirus maltsch</taxon>
    </lineage>
</organism>
<proteinExistence type="predicted"/>
<sequence length="70" mass="8087">MSSAEITNILIFMVLGLISYVSKRMIDKMDSFEKTVQDILMSDIATKKDIEQHGKTLENHEERITKLEQT</sequence>
<evidence type="ECO:0000313" key="2">
    <source>
        <dbReference type="EMBL" id="CAB4136313.1"/>
    </source>
</evidence>
<protein>
    <submittedName>
        <fullName evidence="2">Uncharacterized protein</fullName>
    </submittedName>
</protein>
<name>A0A6J5LT33_9CAUD</name>
<reference evidence="2" key="1">
    <citation type="submission" date="2020-04" db="EMBL/GenBank/DDBJ databases">
        <authorList>
            <person name="Chiriac C."/>
            <person name="Salcher M."/>
            <person name="Ghai R."/>
            <person name="Kavagutti S V."/>
        </authorList>
    </citation>
    <scope>NUCLEOTIDE SEQUENCE</scope>
</reference>